<dbReference type="RefSeq" id="WP_114712095.1">
    <property type="nucleotide sequence ID" value="NZ_KZ857258.1"/>
</dbReference>
<proteinExistence type="predicted"/>
<sequence>MANGFHEVRFPLRLSLSTSGGPVRRTDIVNLSNGRESRNSRWRDARRSYDAGSGLRSVTDLYEVLEFFEARSGELYGFRFRDPVDCRSGRPDMPVTAFDQVIGTGDGATASFQLVKTYGDTAASSIRAIRKPAAGSLIIAVSGVGQGPSAFACDTATGLVSFAPGHIPAAGALVTAGFEFDVPVRFATSRIDVNLSAFNAGRIPTIPLTEIVP</sequence>
<dbReference type="GO" id="GO:0016787">
    <property type="term" value="F:hydrolase activity"/>
    <property type="evidence" value="ECO:0007669"/>
    <property type="project" value="UniProtKB-KW"/>
</dbReference>
<dbReference type="InterPro" id="IPR011740">
    <property type="entry name" value="DUF2460"/>
</dbReference>
<name>A0A370KTZ9_9HYPH</name>
<dbReference type="Proteomes" id="UP000254939">
    <property type="component" value="Unassembled WGS sequence"/>
</dbReference>
<keyword evidence="2" id="KW-0378">Hydrolase</keyword>
<dbReference type="OrthoDB" id="1685145at2"/>
<dbReference type="Pfam" id="PF09343">
    <property type="entry name" value="DUF2460"/>
    <property type="match status" value="1"/>
</dbReference>
<dbReference type="AlphaFoldDB" id="A0A370KTZ9"/>
<reference evidence="2 3" key="1">
    <citation type="submission" date="2017-03" db="EMBL/GenBank/DDBJ databases">
        <title>Genome analysis of Rhizobial strains effectives or ineffectives for nitrogen fixation isolated from bean seeds.</title>
        <authorList>
            <person name="Peralta H."/>
            <person name="Aguilar-Vera A."/>
            <person name="Mora Y."/>
            <person name="Vargas-Lagunas C."/>
            <person name="Girard L."/>
            <person name="Mora J."/>
        </authorList>
    </citation>
    <scope>NUCLEOTIDE SEQUENCE [LARGE SCALE GENOMIC DNA]</scope>
    <source>
        <strain evidence="2 3">CCGM3</strain>
    </source>
</reference>
<dbReference type="EMBL" id="NAAC01000006">
    <property type="protein sequence ID" value="RDJ14441.1"/>
    <property type="molecule type" value="Genomic_DNA"/>
</dbReference>
<dbReference type="NCBIfam" id="TIGR02217">
    <property type="entry name" value="chp_TIGR02217"/>
    <property type="match status" value="1"/>
</dbReference>
<evidence type="ECO:0000313" key="3">
    <source>
        <dbReference type="Proteomes" id="UP000254939"/>
    </source>
</evidence>
<evidence type="ECO:0000313" key="2">
    <source>
        <dbReference type="EMBL" id="RDJ14441.1"/>
    </source>
</evidence>
<comment type="caution">
    <text evidence="2">The sequence shown here is derived from an EMBL/GenBank/DDBJ whole genome shotgun (WGS) entry which is preliminary data.</text>
</comment>
<feature type="domain" description="DUF2460" evidence="1">
    <location>
        <begin position="6"/>
        <end position="211"/>
    </location>
</feature>
<organism evidence="2 3">
    <name type="scientific">Rhizobium grahamii</name>
    <dbReference type="NCBI Taxonomy" id="1120045"/>
    <lineage>
        <taxon>Bacteria</taxon>
        <taxon>Pseudomonadati</taxon>
        <taxon>Pseudomonadota</taxon>
        <taxon>Alphaproteobacteria</taxon>
        <taxon>Hyphomicrobiales</taxon>
        <taxon>Rhizobiaceae</taxon>
        <taxon>Rhizobium/Agrobacterium group</taxon>
        <taxon>Rhizobium</taxon>
    </lineage>
</organism>
<accession>A0A370KTZ9</accession>
<evidence type="ECO:0000259" key="1">
    <source>
        <dbReference type="Pfam" id="PF09343"/>
    </source>
</evidence>
<protein>
    <submittedName>
        <fullName evidence="2">Glycoside hydrolase family 24</fullName>
    </submittedName>
</protein>
<gene>
    <name evidence="2" type="ORF">B5K06_05960</name>
</gene>